<evidence type="ECO:0008006" key="5">
    <source>
        <dbReference type="Google" id="ProtNLM"/>
    </source>
</evidence>
<evidence type="ECO:0000313" key="3">
    <source>
        <dbReference type="EMBL" id="EIY54586.1"/>
    </source>
</evidence>
<dbReference type="AlphaFoldDB" id="I9SF84"/>
<keyword evidence="2" id="KW-0472">Membrane</keyword>
<keyword evidence="2" id="KW-0812">Transmembrane</keyword>
<feature type="transmembrane region" description="Helical" evidence="2">
    <location>
        <begin position="6"/>
        <end position="26"/>
    </location>
</feature>
<dbReference type="GO" id="GO:0006355">
    <property type="term" value="P:regulation of DNA-templated transcription"/>
    <property type="evidence" value="ECO:0007669"/>
    <property type="project" value="InterPro"/>
</dbReference>
<dbReference type="InterPro" id="IPR016032">
    <property type="entry name" value="Sig_transdc_resp-reg_C-effctor"/>
</dbReference>
<evidence type="ECO:0000256" key="1">
    <source>
        <dbReference type="SAM" id="Coils"/>
    </source>
</evidence>
<evidence type="ECO:0000313" key="4">
    <source>
        <dbReference type="Proteomes" id="UP000003089"/>
    </source>
</evidence>
<feature type="coiled-coil region" evidence="1">
    <location>
        <begin position="26"/>
        <end position="53"/>
    </location>
</feature>
<reference evidence="3 4" key="1">
    <citation type="submission" date="2012-02" db="EMBL/GenBank/DDBJ databases">
        <title>The Genome Sequence of Bacteroides nordii CL02T12C05.</title>
        <authorList>
            <consortium name="The Broad Institute Genome Sequencing Platform"/>
            <person name="Earl A."/>
            <person name="Ward D."/>
            <person name="Feldgarden M."/>
            <person name="Gevers D."/>
            <person name="Zitomersky N.L."/>
            <person name="Coyne M.J."/>
            <person name="Comstock L.E."/>
            <person name="Young S.K."/>
            <person name="Zeng Q."/>
            <person name="Gargeya S."/>
            <person name="Fitzgerald M."/>
            <person name="Haas B."/>
            <person name="Abouelleil A."/>
            <person name="Alvarado L."/>
            <person name="Arachchi H.M."/>
            <person name="Berlin A."/>
            <person name="Chapman S.B."/>
            <person name="Gearin G."/>
            <person name="Goldberg J."/>
            <person name="Griggs A."/>
            <person name="Gujja S."/>
            <person name="Hansen M."/>
            <person name="Heiman D."/>
            <person name="Howarth C."/>
            <person name="Larimer J."/>
            <person name="Lui A."/>
            <person name="MacDonald P.J.P."/>
            <person name="McCowen C."/>
            <person name="Montmayeur A."/>
            <person name="Murphy C."/>
            <person name="Neiman D."/>
            <person name="Pearson M."/>
            <person name="Priest M."/>
            <person name="Roberts A."/>
            <person name="Saif S."/>
            <person name="Shea T."/>
            <person name="Sisk P."/>
            <person name="Stolte C."/>
            <person name="Sykes S."/>
            <person name="Wortman J."/>
            <person name="Nusbaum C."/>
            <person name="Birren B."/>
        </authorList>
    </citation>
    <scope>NUCLEOTIDE SEQUENCE [LARGE SCALE GENOMIC DNA]</scope>
    <source>
        <strain evidence="3 4">CL02T12C05</strain>
    </source>
</reference>
<dbReference type="Proteomes" id="UP000003089">
    <property type="component" value="Unassembled WGS sequence"/>
</dbReference>
<dbReference type="GO" id="GO:0003677">
    <property type="term" value="F:DNA binding"/>
    <property type="evidence" value="ECO:0007669"/>
    <property type="project" value="InterPro"/>
</dbReference>
<gene>
    <name evidence="3" type="ORF">HMPREF1068_00299</name>
</gene>
<dbReference type="EMBL" id="AGXS01000003">
    <property type="protein sequence ID" value="EIY54586.1"/>
    <property type="molecule type" value="Genomic_DNA"/>
</dbReference>
<sequence>MIDHIFVLYSLLFCLMILVVSLWILLSKYRQQIRLLSEEIIRLKQTHMEQKKRKETLCLFREKMLPIPQSLTHVSSNEITKKLLNDTIFNKSDWETLEGFINRTQHCFVKRFRKEYTMLSEDDIRLTMLIRMDMNNTQIARFLHIQLTSLATKRYRMGKKMKLHEISSVSDFIKGLFNDVEVS</sequence>
<keyword evidence="1" id="KW-0175">Coiled coil</keyword>
<organism evidence="3 4">
    <name type="scientific">Bacteroides nordii CL02T12C05</name>
    <dbReference type="NCBI Taxonomy" id="997884"/>
    <lineage>
        <taxon>Bacteria</taxon>
        <taxon>Pseudomonadati</taxon>
        <taxon>Bacteroidota</taxon>
        <taxon>Bacteroidia</taxon>
        <taxon>Bacteroidales</taxon>
        <taxon>Bacteroidaceae</taxon>
        <taxon>Bacteroides</taxon>
    </lineage>
</organism>
<protein>
    <recommendedName>
        <fullName evidence="5">HTH luxR-type domain-containing protein</fullName>
    </recommendedName>
</protein>
<evidence type="ECO:0000256" key="2">
    <source>
        <dbReference type="SAM" id="Phobius"/>
    </source>
</evidence>
<dbReference type="eggNOG" id="COG2197">
    <property type="taxonomic scope" value="Bacteria"/>
</dbReference>
<dbReference type="STRING" id="997884.HMPREF1068_00299"/>
<name>I9SF84_9BACE</name>
<dbReference type="PATRIC" id="fig|997884.3.peg.321"/>
<proteinExistence type="predicted"/>
<dbReference type="SUPFAM" id="SSF46894">
    <property type="entry name" value="C-terminal effector domain of the bipartite response regulators"/>
    <property type="match status" value="1"/>
</dbReference>
<keyword evidence="2" id="KW-1133">Transmembrane helix</keyword>
<accession>I9SF84</accession>
<dbReference type="HOGENOM" id="CLU_1472416_0_0_10"/>
<keyword evidence="4" id="KW-1185">Reference proteome</keyword>
<comment type="caution">
    <text evidence="3">The sequence shown here is derived from an EMBL/GenBank/DDBJ whole genome shotgun (WGS) entry which is preliminary data.</text>
</comment>